<name>A0A2S9YHP3_9BACT</name>
<dbReference type="PANTHER" id="PTHR30347:SF1">
    <property type="entry name" value="MECHANOSENSITIVE CHANNEL MSCK"/>
    <property type="match status" value="1"/>
</dbReference>
<comment type="caution">
    <text evidence="2">The sequence shown here is derived from an EMBL/GenBank/DDBJ whole genome shotgun (WGS) entry which is preliminary data.</text>
</comment>
<dbReference type="NCBIfam" id="NF033545">
    <property type="entry name" value="transpos_IS630"/>
    <property type="match status" value="1"/>
</dbReference>
<dbReference type="Gene3D" id="3.30.420.10">
    <property type="entry name" value="Ribonuclease H-like superfamily/Ribonuclease H"/>
    <property type="match status" value="1"/>
</dbReference>
<dbReference type="InterPro" id="IPR052702">
    <property type="entry name" value="MscS-like_channel"/>
</dbReference>
<dbReference type="InterPro" id="IPR036397">
    <property type="entry name" value="RNaseH_sf"/>
</dbReference>
<dbReference type="InterPro" id="IPR038717">
    <property type="entry name" value="Tc1-like_DDE_dom"/>
</dbReference>
<dbReference type="GO" id="GO:0003676">
    <property type="term" value="F:nucleic acid binding"/>
    <property type="evidence" value="ECO:0007669"/>
    <property type="project" value="InterPro"/>
</dbReference>
<dbReference type="AlphaFoldDB" id="A0A2S9YHP3"/>
<evidence type="ECO:0000313" key="2">
    <source>
        <dbReference type="EMBL" id="PRQ04624.1"/>
    </source>
</evidence>
<evidence type="ECO:0000259" key="1">
    <source>
        <dbReference type="Pfam" id="PF13358"/>
    </source>
</evidence>
<keyword evidence="3" id="KW-1185">Reference proteome</keyword>
<organism evidence="2 3">
    <name type="scientific">Enhygromyxa salina</name>
    <dbReference type="NCBI Taxonomy" id="215803"/>
    <lineage>
        <taxon>Bacteria</taxon>
        <taxon>Pseudomonadati</taxon>
        <taxon>Myxococcota</taxon>
        <taxon>Polyangia</taxon>
        <taxon>Nannocystales</taxon>
        <taxon>Nannocystaceae</taxon>
        <taxon>Enhygromyxa</taxon>
    </lineage>
</organism>
<dbReference type="Proteomes" id="UP000237968">
    <property type="component" value="Unassembled WGS sequence"/>
</dbReference>
<dbReference type="Pfam" id="PF13358">
    <property type="entry name" value="DDE_3"/>
    <property type="match status" value="1"/>
</dbReference>
<accession>A0A2S9YHP3</accession>
<evidence type="ECO:0000313" key="3">
    <source>
        <dbReference type="Proteomes" id="UP000237968"/>
    </source>
</evidence>
<gene>
    <name evidence="2" type="ORF">ENSA5_06290</name>
</gene>
<dbReference type="InterPro" id="IPR047655">
    <property type="entry name" value="Transpos_IS630-like"/>
</dbReference>
<sequence length="247" mass="28333">MAKKAGVCQSSVSRIWRAFGLKPHRVETFRLSTDDFFIEKVRDVVGLYMSPPDNALVLCVDEKSQIQALERGQPVLPMLMGHPKQKTPQYLRHGTTTLFAALNVATGEVIGECHPRHRAIEFRKFLNTINKAVPKDLEVHIVLDNYGTHSAPIIKRWLAKHPRFHFHFTPTYSSWLNQVERWFALLTERALRQGVHCSTRELKQAIMEYLDAHNADPKAFIWHKTADQIIASVARRCQRVLDVFGSV</sequence>
<dbReference type="SUPFAM" id="SSF53098">
    <property type="entry name" value="Ribonuclease H-like"/>
    <property type="match status" value="1"/>
</dbReference>
<dbReference type="InterPro" id="IPR012337">
    <property type="entry name" value="RNaseH-like_sf"/>
</dbReference>
<dbReference type="PANTHER" id="PTHR30347">
    <property type="entry name" value="POTASSIUM CHANNEL RELATED"/>
    <property type="match status" value="1"/>
</dbReference>
<dbReference type="EMBL" id="PVNK01000033">
    <property type="protein sequence ID" value="PRQ04624.1"/>
    <property type="molecule type" value="Genomic_DNA"/>
</dbReference>
<feature type="domain" description="Tc1-like transposase DDE" evidence="1">
    <location>
        <begin position="57"/>
        <end position="196"/>
    </location>
</feature>
<reference evidence="2 3" key="1">
    <citation type="submission" date="2018-03" db="EMBL/GenBank/DDBJ databases">
        <title>Draft Genome Sequences of the Obligatory Marine Myxobacteria Enhygromyxa salina SWB005.</title>
        <authorList>
            <person name="Poehlein A."/>
            <person name="Moghaddam J.A."/>
            <person name="Harms H."/>
            <person name="Alanjari M."/>
            <person name="Koenig G.M."/>
            <person name="Daniel R."/>
            <person name="Schaeberle T.F."/>
        </authorList>
    </citation>
    <scope>NUCLEOTIDE SEQUENCE [LARGE SCALE GENOMIC DNA]</scope>
    <source>
        <strain evidence="2 3">SWB005</strain>
    </source>
</reference>
<protein>
    <submittedName>
        <fullName evidence="2">Integrase core domain protein</fullName>
    </submittedName>
</protein>
<proteinExistence type="predicted"/>